<evidence type="ECO:0000256" key="2">
    <source>
        <dbReference type="ARBA" id="ARBA00022475"/>
    </source>
</evidence>
<dbReference type="InterPro" id="IPR001851">
    <property type="entry name" value="ABC_transp_permease"/>
</dbReference>
<dbReference type="EMBL" id="JACYHB010000007">
    <property type="protein sequence ID" value="MBD8079462.1"/>
    <property type="molecule type" value="Genomic_DNA"/>
</dbReference>
<dbReference type="CDD" id="cd06579">
    <property type="entry name" value="TM_PBP1_transp_AraH_like"/>
    <property type="match status" value="1"/>
</dbReference>
<feature type="transmembrane region" description="Helical" evidence="6">
    <location>
        <begin position="229"/>
        <end position="248"/>
    </location>
</feature>
<sequence length="354" mass="36088">MSTAAPATPTWQRVTQHRLFWPVVALVALFVANTIANPGFLSLRLQDGHLFGALINLLRGGSPLLLIALGMTLVIATRGIDLSVGAVVAISGAVALSFIASSSDPSSVTTVLVAIGIALALSLVLGVWNGFLVSVVGIQPIIATLVLMTAGRGVAMLITGGQITTVNSAPFKTLGSGFWLGLPVAVFVAGGVFALVAFLTRRTALGMLIESVGINPEASRLAGVKSRSIIWTVYAVCGLFAGLGGLIISSNVMAADANNAGLFIELDAILAVVIGGTSLSGGKFSLAGTLVGVLIIQTLTVTVTMLGISPSVTPLFKAIVVIAVCLAQSPKIRDAVAARRRRAARTSQAAEVAA</sequence>
<evidence type="ECO:0000256" key="3">
    <source>
        <dbReference type="ARBA" id="ARBA00022692"/>
    </source>
</evidence>
<dbReference type="PANTHER" id="PTHR32196">
    <property type="entry name" value="ABC TRANSPORTER PERMEASE PROTEIN YPHD-RELATED-RELATED"/>
    <property type="match status" value="1"/>
</dbReference>
<feature type="transmembrane region" description="Helical" evidence="6">
    <location>
        <begin position="107"/>
        <end position="128"/>
    </location>
</feature>
<feature type="transmembrane region" description="Helical" evidence="6">
    <location>
        <begin position="140"/>
        <end position="158"/>
    </location>
</feature>
<reference evidence="7" key="1">
    <citation type="journal article" date="2018" name="Curr. Microbiol.">
        <title>Cellulosimicrobium arenosum sp. nov., Isolated from Marine Sediment Sand.</title>
        <authorList>
            <person name="Oh M."/>
            <person name="Kim J.H."/>
            <person name="Yoon J.H."/>
            <person name="Schumann P."/>
            <person name="Kim W."/>
        </authorList>
    </citation>
    <scope>NUCLEOTIDE SEQUENCE</scope>
    <source>
        <strain evidence="7">KCTC 49039</strain>
    </source>
</reference>
<dbReference type="GO" id="GO:0005886">
    <property type="term" value="C:plasma membrane"/>
    <property type="evidence" value="ECO:0007669"/>
    <property type="project" value="UniProtKB-SubCell"/>
</dbReference>
<feature type="transmembrane region" description="Helical" evidence="6">
    <location>
        <begin position="82"/>
        <end position="101"/>
    </location>
</feature>
<comment type="caution">
    <text evidence="7">The sequence shown here is derived from an EMBL/GenBank/DDBJ whole genome shotgun (WGS) entry which is preliminary data.</text>
</comment>
<comment type="subcellular location">
    <subcellularLocation>
        <location evidence="1">Cell membrane</location>
        <topology evidence="1">Multi-pass membrane protein</topology>
    </subcellularLocation>
</comment>
<evidence type="ECO:0000256" key="4">
    <source>
        <dbReference type="ARBA" id="ARBA00022989"/>
    </source>
</evidence>
<proteinExistence type="predicted"/>
<dbReference type="Pfam" id="PF02653">
    <property type="entry name" value="BPD_transp_2"/>
    <property type="match status" value="1"/>
</dbReference>
<keyword evidence="5 6" id="KW-0472">Membrane</keyword>
<organism evidence="7 8">
    <name type="scientific">Cellulosimicrobium arenosum</name>
    <dbReference type="NCBI Taxonomy" id="2708133"/>
    <lineage>
        <taxon>Bacteria</taxon>
        <taxon>Bacillati</taxon>
        <taxon>Actinomycetota</taxon>
        <taxon>Actinomycetes</taxon>
        <taxon>Micrococcales</taxon>
        <taxon>Promicromonosporaceae</taxon>
        <taxon>Cellulosimicrobium</taxon>
    </lineage>
</organism>
<evidence type="ECO:0000256" key="1">
    <source>
        <dbReference type="ARBA" id="ARBA00004651"/>
    </source>
</evidence>
<keyword evidence="2" id="KW-1003">Cell membrane</keyword>
<evidence type="ECO:0000313" key="7">
    <source>
        <dbReference type="EMBL" id="MBD8079462.1"/>
    </source>
</evidence>
<feature type="transmembrane region" description="Helical" evidence="6">
    <location>
        <begin position="260"/>
        <end position="279"/>
    </location>
</feature>
<dbReference type="Proteomes" id="UP000610846">
    <property type="component" value="Unassembled WGS sequence"/>
</dbReference>
<feature type="transmembrane region" description="Helical" evidence="6">
    <location>
        <begin position="19"/>
        <end position="41"/>
    </location>
</feature>
<feature type="transmembrane region" description="Helical" evidence="6">
    <location>
        <begin position="53"/>
        <end position="75"/>
    </location>
</feature>
<keyword evidence="3 6" id="KW-0812">Transmembrane</keyword>
<keyword evidence="8" id="KW-1185">Reference proteome</keyword>
<evidence type="ECO:0000256" key="6">
    <source>
        <dbReference type="SAM" id="Phobius"/>
    </source>
</evidence>
<dbReference type="GO" id="GO:0022857">
    <property type="term" value="F:transmembrane transporter activity"/>
    <property type="evidence" value="ECO:0007669"/>
    <property type="project" value="InterPro"/>
</dbReference>
<accession>A0A927J089</accession>
<evidence type="ECO:0000256" key="5">
    <source>
        <dbReference type="ARBA" id="ARBA00023136"/>
    </source>
</evidence>
<dbReference type="RefSeq" id="WP_191829043.1">
    <property type="nucleotide sequence ID" value="NZ_JACYHB010000007.1"/>
</dbReference>
<dbReference type="PANTHER" id="PTHR32196:SF19">
    <property type="entry name" value="GALACTOFURANOSE TRANSPORTER PERMEASE PROTEIN YTFT"/>
    <property type="match status" value="1"/>
</dbReference>
<gene>
    <name evidence="7" type="ORF">IF651_10395</name>
</gene>
<feature type="transmembrane region" description="Helical" evidence="6">
    <location>
        <begin position="178"/>
        <end position="199"/>
    </location>
</feature>
<keyword evidence="4 6" id="KW-1133">Transmembrane helix</keyword>
<feature type="transmembrane region" description="Helical" evidence="6">
    <location>
        <begin position="286"/>
        <end position="308"/>
    </location>
</feature>
<name>A0A927J089_9MICO</name>
<dbReference type="AlphaFoldDB" id="A0A927J089"/>
<evidence type="ECO:0000313" key="8">
    <source>
        <dbReference type="Proteomes" id="UP000610846"/>
    </source>
</evidence>
<protein>
    <submittedName>
        <fullName evidence="7">ABC transporter permease</fullName>
    </submittedName>
</protein>
<reference evidence="7" key="2">
    <citation type="submission" date="2020-09" db="EMBL/GenBank/DDBJ databases">
        <authorList>
            <person name="Yu Y."/>
        </authorList>
    </citation>
    <scope>NUCLEOTIDE SEQUENCE</scope>
    <source>
        <strain evidence="7">KCTC 49039</strain>
    </source>
</reference>